<dbReference type="GO" id="GO:0006631">
    <property type="term" value="P:fatty acid metabolic process"/>
    <property type="evidence" value="ECO:0007669"/>
    <property type="project" value="InterPro"/>
</dbReference>
<dbReference type="AlphaFoldDB" id="A0A1H0J055"/>
<dbReference type="EMBL" id="FNIL01000012">
    <property type="protein sequence ID" value="SDO37137.1"/>
    <property type="molecule type" value="Genomic_DNA"/>
</dbReference>
<keyword evidence="10" id="KW-1185">Reference proteome</keyword>
<feature type="binding site" evidence="5">
    <location>
        <begin position="12"/>
        <end position="17"/>
    </location>
    <ligand>
        <name>NAD(+)</name>
        <dbReference type="ChEBI" id="CHEBI:57540"/>
    </ligand>
</feature>
<comment type="similarity">
    <text evidence="2">Belongs to the 3-hydroxyacyl-CoA dehydrogenase family.</text>
</comment>
<dbReference type="InterPro" id="IPR022694">
    <property type="entry name" value="3-OHacyl-CoA_DH"/>
</dbReference>
<feature type="coiled-coil region" evidence="6">
    <location>
        <begin position="34"/>
        <end position="61"/>
    </location>
</feature>
<evidence type="ECO:0000256" key="4">
    <source>
        <dbReference type="PIRSR" id="PIRSR000105-1"/>
    </source>
</evidence>
<evidence type="ECO:0000256" key="6">
    <source>
        <dbReference type="SAM" id="Coils"/>
    </source>
</evidence>
<dbReference type="SUPFAM" id="SSF48179">
    <property type="entry name" value="6-phosphogluconate dehydrogenase C-terminal domain-like"/>
    <property type="match status" value="1"/>
</dbReference>
<evidence type="ECO:0000256" key="5">
    <source>
        <dbReference type="PIRSR" id="PIRSR000105-2"/>
    </source>
</evidence>
<accession>A0A1H0J055</accession>
<dbReference type="InterPro" id="IPR036291">
    <property type="entry name" value="NAD(P)-bd_dom_sf"/>
</dbReference>
<dbReference type="InterPro" id="IPR006108">
    <property type="entry name" value="3HC_DH_C"/>
</dbReference>
<feature type="binding site" evidence="5">
    <location>
        <position position="95"/>
    </location>
    <ligand>
        <name>NAD(+)</name>
        <dbReference type="ChEBI" id="CHEBI:57540"/>
    </ligand>
</feature>
<feature type="binding site" evidence="5">
    <location>
        <position position="278"/>
    </location>
    <ligand>
        <name>NAD(+)</name>
        <dbReference type="ChEBI" id="CHEBI:57540"/>
    </ligand>
</feature>
<organism evidence="9 10">
    <name type="scientific">Alkalicoccus daliensis</name>
    <dbReference type="NCBI Taxonomy" id="745820"/>
    <lineage>
        <taxon>Bacteria</taxon>
        <taxon>Bacillati</taxon>
        <taxon>Bacillota</taxon>
        <taxon>Bacilli</taxon>
        <taxon>Bacillales</taxon>
        <taxon>Bacillaceae</taxon>
        <taxon>Alkalicoccus</taxon>
    </lineage>
</organism>
<dbReference type="Proteomes" id="UP000198778">
    <property type="component" value="Unassembled WGS sequence"/>
</dbReference>
<dbReference type="Pfam" id="PF02737">
    <property type="entry name" value="3HCDH_N"/>
    <property type="match status" value="1"/>
</dbReference>
<feature type="binding site" evidence="5">
    <location>
        <position position="100"/>
    </location>
    <ligand>
        <name>NAD(+)</name>
        <dbReference type="ChEBI" id="CHEBI:57540"/>
    </ligand>
</feature>
<dbReference type="InterPro" id="IPR013328">
    <property type="entry name" value="6PGD_dom2"/>
</dbReference>
<evidence type="ECO:0000259" key="7">
    <source>
        <dbReference type="Pfam" id="PF00725"/>
    </source>
</evidence>
<dbReference type="GO" id="GO:0070403">
    <property type="term" value="F:NAD+ binding"/>
    <property type="evidence" value="ECO:0007669"/>
    <property type="project" value="InterPro"/>
</dbReference>
<dbReference type="PANTHER" id="PTHR48075:SF5">
    <property type="entry name" value="3-HYDROXYBUTYRYL-COA DEHYDROGENASE"/>
    <property type="match status" value="1"/>
</dbReference>
<evidence type="ECO:0000313" key="10">
    <source>
        <dbReference type="Proteomes" id="UP000198778"/>
    </source>
</evidence>
<feature type="binding site" evidence="5">
    <location>
        <position position="35"/>
    </location>
    <ligand>
        <name>NAD(+)</name>
        <dbReference type="ChEBI" id="CHEBI:57540"/>
    </ligand>
</feature>
<dbReference type="PROSITE" id="PS51257">
    <property type="entry name" value="PROKAR_LIPOPROTEIN"/>
    <property type="match status" value="1"/>
</dbReference>
<dbReference type="Gene3D" id="1.10.1040.10">
    <property type="entry name" value="N-(1-d-carboxylethyl)-l-norvaline Dehydrogenase, domain 2"/>
    <property type="match status" value="1"/>
</dbReference>
<protein>
    <submittedName>
        <fullName evidence="9">3-hydroxybutyryl-CoA dehydrogenase</fullName>
    </submittedName>
</protein>
<keyword evidence="3" id="KW-0560">Oxidoreductase</keyword>
<keyword evidence="5" id="KW-0520">NAD</keyword>
<evidence type="ECO:0000256" key="3">
    <source>
        <dbReference type="ARBA" id="ARBA00023002"/>
    </source>
</evidence>
<dbReference type="PIRSF" id="PIRSF000105">
    <property type="entry name" value="HCDH"/>
    <property type="match status" value="1"/>
</dbReference>
<dbReference type="InterPro" id="IPR006176">
    <property type="entry name" value="3-OHacyl-CoA_DH_NAD-bd"/>
</dbReference>
<reference evidence="10" key="1">
    <citation type="submission" date="2016-10" db="EMBL/GenBank/DDBJ databases">
        <authorList>
            <person name="Varghese N."/>
            <person name="Submissions S."/>
        </authorList>
    </citation>
    <scope>NUCLEOTIDE SEQUENCE [LARGE SCALE GENOMIC DNA]</scope>
    <source>
        <strain evidence="10">CGMCC 1.10369</strain>
    </source>
</reference>
<dbReference type="RefSeq" id="WP_090843749.1">
    <property type="nucleotide sequence ID" value="NZ_FNIL01000012.1"/>
</dbReference>
<feature type="binding site" evidence="5">
    <location>
        <position position="122"/>
    </location>
    <ligand>
        <name>NAD(+)</name>
        <dbReference type="ChEBI" id="CHEBI:57540"/>
    </ligand>
</feature>
<dbReference type="PANTHER" id="PTHR48075">
    <property type="entry name" value="3-HYDROXYACYL-COA DEHYDROGENASE FAMILY PROTEIN"/>
    <property type="match status" value="1"/>
</dbReference>
<dbReference type="Pfam" id="PF00725">
    <property type="entry name" value="3HCDH"/>
    <property type="match status" value="1"/>
</dbReference>
<comment type="pathway">
    <text evidence="1">Lipid metabolism; butanoate metabolism.</text>
</comment>
<dbReference type="STRING" id="745820.SAMN04488053_11222"/>
<feature type="site" description="Important for catalytic activity" evidence="4">
    <location>
        <position position="143"/>
    </location>
</feature>
<evidence type="ECO:0000313" key="9">
    <source>
        <dbReference type="EMBL" id="SDO37137.1"/>
    </source>
</evidence>
<dbReference type="FunFam" id="3.40.50.720:FF:000009">
    <property type="entry name" value="Fatty oxidation complex, alpha subunit"/>
    <property type="match status" value="1"/>
</dbReference>
<feature type="domain" description="3-hydroxyacyl-CoA dehydrogenase C-terminal" evidence="7">
    <location>
        <begin position="190"/>
        <end position="286"/>
    </location>
</feature>
<gene>
    <name evidence="9" type="ORF">SAMN04488053_11222</name>
</gene>
<dbReference type="InterPro" id="IPR008927">
    <property type="entry name" value="6-PGluconate_DH-like_C_sf"/>
</dbReference>
<proteinExistence type="inferred from homology"/>
<sequence length="286" mass="31808">MNNYIEKVSVIGAGAMGAQIAMSAALGGCEVTLHDIKEEQLKKAEAELQNILNRKVEKKRMPKEIVEKAFQKLNFSTDLEEAVAEADLVIEAVIENLEIKRKVFSALDKAAPATAILATNSSTIVSSQLADATSRAEKVCNIHFFNPALVMELVEVVKNPQTSEETVSKAMKFAEDIGKTPILLKKEIYGFTVNRILNAVFDEAIYLMEEGIATIEEIDLACTKGLNYPIGPFKLMDLTGIDVNYHIRKIKYEETGEEKDYPQKTLVQKYEEGKLGKKSGEGFYQY</sequence>
<evidence type="ECO:0000259" key="8">
    <source>
        <dbReference type="Pfam" id="PF02737"/>
    </source>
</evidence>
<dbReference type="SUPFAM" id="SSF51735">
    <property type="entry name" value="NAD(P)-binding Rossmann-fold domains"/>
    <property type="match status" value="1"/>
</dbReference>
<evidence type="ECO:0000256" key="2">
    <source>
        <dbReference type="ARBA" id="ARBA00009463"/>
    </source>
</evidence>
<name>A0A1H0J055_9BACI</name>
<dbReference type="Gene3D" id="3.40.50.720">
    <property type="entry name" value="NAD(P)-binding Rossmann-like Domain"/>
    <property type="match status" value="1"/>
</dbReference>
<dbReference type="OrthoDB" id="9771883at2"/>
<feature type="domain" description="3-hydroxyacyl-CoA dehydrogenase NAD binding" evidence="8">
    <location>
        <begin position="7"/>
        <end position="186"/>
    </location>
</feature>
<evidence type="ECO:0000256" key="1">
    <source>
        <dbReference type="ARBA" id="ARBA00005086"/>
    </source>
</evidence>
<dbReference type="GO" id="GO:0016616">
    <property type="term" value="F:oxidoreductase activity, acting on the CH-OH group of donors, NAD or NADP as acceptor"/>
    <property type="evidence" value="ECO:0007669"/>
    <property type="project" value="InterPro"/>
</dbReference>
<keyword evidence="6" id="KW-0175">Coiled coil</keyword>
<feature type="binding site" evidence="5">
    <location>
        <position position="146"/>
    </location>
    <ligand>
        <name>NAD(+)</name>
        <dbReference type="ChEBI" id="CHEBI:57540"/>
    </ligand>
</feature>